<keyword evidence="4" id="KW-1185">Reference proteome</keyword>
<evidence type="ECO:0000313" key="3">
    <source>
        <dbReference type="EMBL" id="GBF90207.1"/>
    </source>
</evidence>
<evidence type="ECO:0000256" key="1">
    <source>
        <dbReference type="SAM" id="MobiDB-lite"/>
    </source>
</evidence>
<feature type="compositionally biased region" description="Low complexity" evidence="1">
    <location>
        <begin position="466"/>
        <end position="475"/>
    </location>
</feature>
<feature type="compositionally biased region" description="Low complexity" evidence="1">
    <location>
        <begin position="279"/>
        <end position="293"/>
    </location>
</feature>
<comment type="caution">
    <text evidence="3">The sequence shown here is derived from an EMBL/GenBank/DDBJ whole genome shotgun (WGS) entry which is preliminary data.</text>
</comment>
<feature type="domain" description="EF-hand" evidence="2">
    <location>
        <begin position="340"/>
        <end position="375"/>
    </location>
</feature>
<proteinExistence type="predicted"/>
<feature type="compositionally biased region" description="Gly residues" evidence="1">
    <location>
        <begin position="711"/>
        <end position="725"/>
    </location>
</feature>
<reference evidence="3 4" key="1">
    <citation type="journal article" date="2018" name="Sci. Rep.">
        <title>Raphidocelis subcapitata (=Pseudokirchneriella subcapitata) provides an insight into genome evolution and environmental adaptations in the Sphaeropleales.</title>
        <authorList>
            <person name="Suzuki S."/>
            <person name="Yamaguchi H."/>
            <person name="Nakajima N."/>
            <person name="Kawachi M."/>
        </authorList>
    </citation>
    <scope>NUCLEOTIDE SEQUENCE [LARGE SCALE GENOMIC DNA]</scope>
    <source>
        <strain evidence="3 4">NIES-35</strain>
    </source>
</reference>
<feature type="compositionally biased region" description="Pro residues" evidence="1">
    <location>
        <begin position="123"/>
        <end position="132"/>
    </location>
</feature>
<feature type="compositionally biased region" description="Low complexity" evidence="1">
    <location>
        <begin position="589"/>
        <end position="602"/>
    </location>
</feature>
<evidence type="ECO:0000313" key="4">
    <source>
        <dbReference type="Proteomes" id="UP000247498"/>
    </source>
</evidence>
<dbReference type="Proteomes" id="UP000247498">
    <property type="component" value="Unassembled WGS sequence"/>
</dbReference>
<dbReference type="AlphaFoldDB" id="A0A2V0NZ57"/>
<dbReference type="InParanoid" id="A0A2V0NZ57"/>
<accession>A0A2V0NZ57</accession>
<feature type="region of interest" description="Disordered" evidence="1">
    <location>
        <begin position="589"/>
        <end position="608"/>
    </location>
</feature>
<organism evidence="3 4">
    <name type="scientific">Raphidocelis subcapitata</name>
    <dbReference type="NCBI Taxonomy" id="307507"/>
    <lineage>
        <taxon>Eukaryota</taxon>
        <taxon>Viridiplantae</taxon>
        <taxon>Chlorophyta</taxon>
        <taxon>core chlorophytes</taxon>
        <taxon>Chlorophyceae</taxon>
        <taxon>CS clade</taxon>
        <taxon>Sphaeropleales</taxon>
        <taxon>Selenastraceae</taxon>
        <taxon>Raphidocelis</taxon>
    </lineage>
</organism>
<dbReference type="PANTHER" id="PTHR38130">
    <property type="entry name" value="EF-HAND DOMAIN-CONTAINING PROTEIN"/>
    <property type="match status" value="1"/>
</dbReference>
<dbReference type="GO" id="GO:0005509">
    <property type="term" value="F:calcium ion binding"/>
    <property type="evidence" value="ECO:0007669"/>
    <property type="project" value="InterPro"/>
</dbReference>
<name>A0A2V0NZ57_9CHLO</name>
<feature type="compositionally biased region" description="Gly residues" evidence="1">
    <location>
        <begin position="747"/>
        <end position="757"/>
    </location>
</feature>
<feature type="compositionally biased region" description="Basic and acidic residues" evidence="1">
    <location>
        <begin position="133"/>
        <end position="142"/>
    </location>
</feature>
<dbReference type="EMBL" id="BDRX01000015">
    <property type="protein sequence ID" value="GBF90207.1"/>
    <property type="molecule type" value="Genomic_DNA"/>
</dbReference>
<feature type="region of interest" description="Disordered" evidence="1">
    <location>
        <begin position="79"/>
        <end position="157"/>
    </location>
</feature>
<dbReference type="InterPro" id="IPR002048">
    <property type="entry name" value="EF_hand_dom"/>
</dbReference>
<feature type="compositionally biased region" description="Low complexity" evidence="1">
    <location>
        <begin position="409"/>
        <end position="418"/>
    </location>
</feature>
<dbReference type="OrthoDB" id="10686591at2759"/>
<feature type="region of interest" description="Disordered" evidence="1">
    <location>
        <begin position="192"/>
        <end position="299"/>
    </location>
</feature>
<dbReference type="PANTHER" id="PTHR38130:SF1">
    <property type="entry name" value="EF-HAND DOMAIN-CONTAINING PROTEIN"/>
    <property type="match status" value="1"/>
</dbReference>
<feature type="region of interest" description="Disordered" evidence="1">
    <location>
        <begin position="466"/>
        <end position="506"/>
    </location>
</feature>
<protein>
    <recommendedName>
        <fullName evidence="2">EF-hand domain-containing protein</fullName>
    </recommendedName>
</protein>
<sequence>MRTPCPHTASQVLFDDYYAGPACGGPHAPVRAGDKAAAAPAASGSLAAARAAAAFARSRHLAKTFEGEEGMAPRVLHRPARNKPQLNLSTLDIPGAQSKPQNAIERPRNTDPLDPQYCLPSCPEVPAPPPPPPRRDPLDISDIRGAAARPRARRRESRLGVDDIDGARAGWRAQRLLQLQAVAGGAAAGGAPLSLPLPPPPPRTGALDVGDINTGRRRPRARSSAGRGCLEKGDPGGPRRPRPVGPRARPEERDNSLRTFDIIGVALRPPTAPPGGAPAPGQQQHQQRHGPAGDVEGSHPARRDLAALFQTRLASAARRDAAAAEAARALASLAASAPPAAAQRLQAAARALDRDGSGLLTADEAARALSEARVGASEAVVAAVLGGLADNAGLVDYRRLAARLAAAREAARPAAPADGPGGGGRRPATASAALGGAPALRAGLRSRLRPDGQPLLLERFEGAAAASASEAAPGPLEQRRPRRQSAEWGEEEQRADLNISSSRGGGASLQADLPAAGMGAAMPAVAATVAQAAVAALWPAQLARGHSSGGRPSSAPAKLLARSTAAGTAAPVQLFVQQQPQLHSLQPQSLQLPPQQQEQPQQQDEEPPALRSHLAYIFNGGAGCAEAARAWLPCSDPLDDGFGRKPFLGDSRPLDPATLAALAAATAPVAWVRAAAGRGWLLQEGLGRERLRGSSLWAAAAEAATAAAEAGSGGATGDGGGGEGGWRPASAGGAAISRPCGSCGAGGSFQTGPGAGSGAPHPPRPRPASARPAAALVSPGYATAPRVAAAATARPRSAGCARPRAPGCGRGVGLFEARRDWETAAGDVATIRCLQ</sequence>
<gene>
    <name evidence="3" type="ORF">Rsub_03340</name>
</gene>
<evidence type="ECO:0000259" key="2">
    <source>
        <dbReference type="PROSITE" id="PS50222"/>
    </source>
</evidence>
<feature type="region of interest" description="Disordered" evidence="1">
    <location>
        <begin position="708"/>
        <end position="732"/>
    </location>
</feature>
<dbReference type="PROSITE" id="PS50222">
    <property type="entry name" value="EF_HAND_2"/>
    <property type="match status" value="1"/>
</dbReference>
<feature type="region of interest" description="Disordered" evidence="1">
    <location>
        <begin position="747"/>
        <end position="772"/>
    </location>
</feature>
<feature type="region of interest" description="Disordered" evidence="1">
    <location>
        <begin position="409"/>
        <end position="431"/>
    </location>
</feature>